<gene>
    <name evidence="1" type="ORF">DERYTH_LOCUS5211</name>
</gene>
<evidence type="ECO:0000313" key="2">
    <source>
        <dbReference type="Proteomes" id="UP000789405"/>
    </source>
</evidence>
<organism evidence="1 2">
    <name type="scientific">Dentiscutata erythropus</name>
    <dbReference type="NCBI Taxonomy" id="1348616"/>
    <lineage>
        <taxon>Eukaryota</taxon>
        <taxon>Fungi</taxon>
        <taxon>Fungi incertae sedis</taxon>
        <taxon>Mucoromycota</taxon>
        <taxon>Glomeromycotina</taxon>
        <taxon>Glomeromycetes</taxon>
        <taxon>Diversisporales</taxon>
        <taxon>Gigasporaceae</taxon>
        <taxon>Dentiscutata</taxon>
    </lineage>
</organism>
<dbReference type="AlphaFoldDB" id="A0A9N9AYN6"/>
<proteinExistence type="predicted"/>
<keyword evidence="2" id="KW-1185">Reference proteome</keyword>
<evidence type="ECO:0000313" key="1">
    <source>
        <dbReference type="EMBL" id="CAG8549808.1"/>
    </source>
</evidence>
<reference evidence="1" key="1">
    <citation type="submission" date="2021-06" db="EMBL/GenBank/DDBJ databases">
        <authorList>
            <person name="Kallberg Y."/>
            <person name="Tangrot J."/>
            <person name="Rosling A."/>
        </authorList>
    </citation>
    <scope>NUCLEOTIDE SEQUENCE</scope>
    <source>
        <strain evidence="1">MA453B</strain>
    </source>
</reference>
<sequence length="499" mass="58236">YLLNNKDLHSCLLVNKYWASCAVPILWESPFNINDKFIPSPKLIRTYLTFITVENFHNSSTVKRPLYDYPSFLKELPFDRFINAAIASECSEAKIIELIIMFSNYAVKFRRFDLYNHLSSNFHDHMASTILLQLFEYSLMFRNLSRLNCTYHWPAKKDQIFNVIADICHNIENLKATVWNEDEGIALTKLVWAQKRLKKFSLLNSNSFASFPVQSLECQIQSLNSLTFKDMHSNSRLAKVSNFNYTTFQLNDKAIFSLTQRIKITKLKFKHCEGLSSSISLPITSMYSNLTSLEYSYGGYNIYDNATPINLLSDLVKTNSKTLERIIFDWHSNNFLECTQLIRNIAECTVNLKHLKIPLYTLEQLALILQTTNQLKKLEIYMGKKINPHYALFLFINIPFNNLKNSIIQLSFDGYGRIRPKVNQLKQIFEEIFYKNQITNFVLNQHNWPNLSKDKKEELSKIFPMLKRMAVSNYQTPSLRSASSAPSEMEKLLHILTRY</sequence>
<feature type="non-terminal residue" evidence="1">
    <location>
        <position position="499"/>
    </location>
</feature>
<dbReference type="EMBL" id="CAJVPY010002134">
    <property type="protein sequence ID" value="CAG8549808.1"/>
    <property type="molecule type" value="Genomic_DNA"/>
</dbReference>
<dbReference type="Proteomes" id="UP000789405">
    <property type="component" value="Unassembled WGS sequence"/>
</dbReference>
<name>A0A9N9AYN6_9GLOM</name>
<protein>
    <submittedName>
        <fullName evidence="1">26022_t:CDS:1</fullName>
    </submittedName>
</protein>
<comment type="caution">
    <text evidence="1">The sequence shown here is derived from an EMBL/GenBank/DDBJ whole genome shotgun (WGS) entry which is preliminary data.</text>
</comment>
<accession>A0A9N9AYN6</accession>